<dbReference type="RefSeq" id="WP_198746244.1">
    <property type="nucleotide sequence ID" value="NZ_JAEHTE010000001.1"/>
</dbReference>
<evidence type="ECO:0000313" key="1">
    <source>
        <dbReference type="EMBL" id="MBI6882632.1"/>
    </source>
</evidence>
<protein>
    <submittedName>
        <fullName evidence="1">Uncharacterized protein</fullName>
    </submittedName>
</protein>
<dbReference type="EMBL" id="JAEHTE010000001">
    <property type="protein sequence ID" value="MBI6882632.1"/>
    <property type="molecule type" value="Genomic_DNA"/>
</dbReference>
<name>A0A8I1EC45_PSEPU</name>
<gene>
    <name evidence="1" type="ORF">JEU22_01795</name>
</gene>
<evidence type="ECO:0000313" key="2">
    <source>
        <dbReference type="Proteomes" id="UP000637061"/>
    </source>
</evidence>
<accession>A0A8I1EC45</accession>
<sequence>MTTATNNITLLNLALAWHKENGPKPIPTWGMGYDDDVIIAHERLYESEHVRVPPGYSHDPASAEWSKKDLVLIESRAIPLVSGALSGFSQEELVKIYEDHDLNIDDFLQSFRRVKNGFLRPDGSTIDGREIFRKCLVAIASKTPAAIYNEYVQCSDNDSFTMMALTLSPSPHFWPSTILNDYAKFAKGEDDNWPHRNLVPSLFSFTDELTSTACVPHDENGPRFDWFLERSGMISPIVTQKSLGYFCAWEDLVYLQGEDSCPAGAKALFEYCIDNPTPHVRDGILQGLRSLCVDSAENVIDSMRLLRVLSEILPGTWLEPVLDSSMLILSSLGHENPQRTAEAINNKPAPLATLWEKPAEVHQRVYDEFLSIPAPSLPHLNALSYLMKVHCEQIFRDDFRREDVIVHMVKAIQSLPGGGREANTLMLCAEDARAECRKTLKDVARSLRGGKEFDYQALKGLDSASVKVLVEEGFDIHKLPRMSHKDRGRLVEQDLGM</sequence>
<organism evidence="1 2">
    <name type="scientific">Pseudomonas putida</name>
    <name type="common">Arthrobacter siderocapsulatus</name>
    <dbReference type="NCBI Taxonomy" id="303"/>
    <lineage>
        <taxon>Bacteria</taxon>
        <taxon>Pseudomonadati</taxon>
        <taxon>Pseudomonadota</taxon>
        <taxon>Gammaproteobacteria</taxon>
        <taxon>Pseudomonadales</taxon>
        <taxon>Pseudomonadaceae</taxon>
        <taxon>Pseudomonas</taxon>
    </lineage>
</organism>
<comment type="caution">
    <text evidence="1">The sequence shown here is derived from an EMBL/GenBank/DDBJ whole genome shotgun (WGS) entry which is preliminary data.</text>
</comment>
<dbReference type="Proteomes" id="UP000637061">
    <property type="component" value="Unassembled WGS sequence"/>
</dbReference>
<reference evidence="1" key="1">
    <citation type="submission" date="2020-12" db="EMBL/GenBank/DDBJ databases">
        <title>Enhanced detection system for hospital associated transmission using whole genome sequencing surveillance.</title>
        <authorList>
            <person name="Harrison L.H."/>
            <person name="Van Tyne D."/>
            <person name="Marsh J.W."/>
            <person name="Griffith M.P."/>
            <person name="Snyder D.J."/>
            <person name="Cooper V.S."/>
            <person name="Mustapha M."/>
        </authorList>
    </citation>
    <scope>NUCLEOTIDE SEQUENCE</scope>
    <source>
        <strain evidence="1">PSB00042</strain>
    </source>
</reference>
<dbReference type="AlphaFoldDB" id="A0A8I1EC45"/>
<proteinExistence type="predicted"/>